<comment type="similarity">
    <text evidence="2 8">Belongs to the methyltransferase superfamily. LCMT family.</text>
</comment>
<evidence type="ECO:0000256" key="10">
    <source>
        <dbReference type="SAM" id="MobiDB-lite"/>
    </source>
</evidence>
<evidence type="ECO:0000256" key="8">
    <source>
        <dbReference type="PIRNR" id="PIRNR016305"/>
    </source>
</evidence>
<dbReference type="InterPro" id="IPR016651">
    <property type="entry name" value="LCMT1"/>
</dbReference>
<keyword evidence="6 8" id="KW-0808">Transferase</keyword>
<comment type="catalytic activity">
    <reaction evidence="1 8">
        <text>[phosphatase 2A protein]-C-terminal L-leucine + S-adenosyl-L-methionine = [phosphatase 2A protein]-C-terminal L-leucine methyl ester + S-adenosyl-L-homocysteine</text>
        <dbReference type="Rhea" id="RHEA:48544"/>
        <dbReference type="Rhea" id="RHEA-COMP:12134"/>
        <dbReference type="Rhea" id="RHEA-COMP:12135"/>
        <dbReference type="ChEBI" id="CHEBI:57856"/>
        <dbReference type="ChEBI" id="CHEBI:59789"/>
        <dbReference type="ChEBI" id="CHEBI:90516"/>
        <dbReference type="ChEBI" id="CHEBI:90517"/>
        <dbReference type="EC" id="2.1.1.233"/>
    </reaction>
</comment>
<keyword evidence="5 8" id="KW-0489">Methyltransferase</keyword>
<feature type="binding site" evidence="9">
    <location>
        <position position="227"/>
    </location>
    <ligand>
        <name>S-adenosyl-L-methionine</name>
        <dbReference type="ChEBI" id="CHEBI:59789"/>
    </ligand>
</feature>
<dbReference type="InterPro" id="IPR029063">
    <property type="entry name" value="SAM-dependent_MTases_sf"/>
</dbReference>
<dbReference type="PANTHER" id="PTHR13600:SF21">
    <property type="entry name" value="LEUCINE CARBOXYL METHYLTRANSFERASE 1"/>
    <property type="match status" value="1"/>
</dbReference>
<dbReference type="PIRSF" id="PIRSF016305">
    <property type="entry name" value="LCM_mtfrase"/>
    <property type="match status" value="1"/>
</dbReference>
<dbReference type="Pfam" id="PF04072">
    <property type="entry name" value="LCM"/>
    <property type="match status" value="1"/>
</dbReference>
<dbReference type="SUPFAM" id="SSF53335">
    <property type="entry name" value="S-adenosyl-L-methionine-dependent methyltransferases"/>
    <property type="match status" value="1"/>
</dbReference>
<keyword evidence="7 8" id="KW-0949">S-adenosyl-L-methionine</keyword>
<evidence type="ECO:0000313" key="11">
    <source>
        <dbReference type="EMBL" id="KAH7375767.1"/>
    </source>
</evidence>
<feature type="region of interest" description="Disordered" evidence="10">
    <location>
        <begin position="1"/>
        <end position="42"/>
    </location>
</feature>
<comment type="function">
    <text evidence="8">Methylates the carboxyl group of the C-terminal leucine residue of protein phosphatase 2A catalytic subunits to form alpha-leucine ester residues.</text>
</comment>
<feature type="binding site" evidence="9">
    <location>
        <position position="125"/>
    </location>
    <ligand>
        <name>S-adenosyl-L-methionine</name>
        <dbReference type="ChEBI" id="CHEBI:59789"/>
    </ligand>
</feature>
<evidence type="ECO:0000256" key="9">
    <source>
        <dbReference type="PIRSR" id="PIRSR016305-1"/>
    </source>
</evidence>
<dbReference type="GO" id="GO:0032259">
    <property type="term" value="P:methylation"/>
    <property type="evidence" value="ECO:0007669"/>
    <property type="project" value="UniProtKB-KW"/>
</dbReference>
<organism evidence="11 12">
    <name type="scientific">Plectosphaerella cucumerina</name>
    <dbReference type="NCBI Taxonomy" id="40658"/>
    <lineage>
        <taxon>Eukaryota</taxon>
        <taxon>Fungi</taxon>
        <taxon>Dikarya</taxon>
        <taxon>Ascomycota</taxon>
        <taxon>Pezizomycotina</taxon>
        <taxon>Sordariomycetes</taxon>
        <taxon>Hypocreomycetidae</taxon>
        <taxon>Glomerellales</taxon>
        <taxon>Plectosphaerellaceae</taxon>
        <taxon>Plectosphaerella</taxon>
    </lineage>
</organism>
<name>A0A8K0X8E7_9PEZI</name>
<evidence type="ECO:0000256" key="6">
    <source>
        <dbReference type="ARBA" id="ARBA00022679"/>
    </source>
</evidence>
<feature type="binding site" evidence="9">
    <location>
        <begin position="199"/>
        <end position="200"/>
    </location>
    <ligand>
        <name>S-adenosyl-L-methionine</name>
        <dbReference type="ChEBI" id="CHEBI:59789"/>
    </ligand>
</feature>
<evidence type="ECO:0000256" key="3">
    <source>
        <dbReference type="ARBA" id="ARBA00012834"/>
    </source>
</evidence>
<comment type="caution">
    <text evidence="11">The sequence shown here is derived from an EMBL/GenBank/DDBJ whole genome shotgun (WGS) entry which is preliminary data.</text>
</comment>
<dbReference type="EMBL" id="JAGPXD010000001">
    <property type="protein sequence ID" value="KAH7375767.1"/>
    <property type="molecule type" value="Genomic_DNA"/>
</dbReference>
<dbReference type="InterPro" id="IPR007213">
    <property type="entry name" value="Ppm1/Ppm2/Tcmp"/>
</dbReference>
<protein>
    <recommendedName>
        <fullName evidence="4 8">Leucine carboxyl methyltransferase 1</fullName>
        <ecNumber evidence="3 8">2.1.1.233</ecNumber>
    </recommendedName>
</protein>
<proteinExistence type="inferred from homology"/>
<dbReference type="GO" id="GO:0018423">
    <property type="term" value="F:protein C-terminal leucine carboxyl O-methyltransferase activity"/>
    <property type="evidence" value="ECO:0007669"/>
    <property type="project" value="UniProtKB-EC"/>
</dbReference>
<feature type="binding site" evidence="9">
    <location>
        <position position="90"/>
    </location>
    <ligand>
        <name>S-adenosyl-L-methionine</name>
        <dbReference type="ChEBI" id="CHEBI:59789"/>
    </ligand>
</feature>
<dbReference type="PANTHER" id="PTHR13600">
    <property type="entry name" value="LEUCINE CARBOXYL METHYLTRANSFERASE"/>
    <property type="match status" value="1"/>
</dbReference>
<dbReference type="OrthoDB" id="203237at2759"/>
<evidence type="ECO:0000313" key="12">
    <source>
        <dbReference type="Proteomes" id="UP000813385"/>
    </source>
</evidence>
<dbReference type="AlphaFoldDB" id="A0A8K0X8E7"/>
<accession>A0A8K0X8E7</accession>
<evidence type="ECO:0000256" key="1">
    <source>
        <dbReference type="ARBA" id="ARBA00000724"/>
    </source>
</evidence>
<evidence type="ECO:0000256" key="5">
    <source>
        <dbReference type="ARBA" id="ARBA00022603"/>
    </source>
</evidence>
<dbReference type="Gene3D" id="3.40.50.150">
    <property type="entry name" value="Vaccinia Virus protein VP39"/>
    <property type="match status" value="1"/>
</dbReference>
<gene>
    <name evidence="11" type="ORF">B0T11DRAFT_13070</name>
</gene>
<evidence type="ECO:0000256" key="7">
    <source>
        <dbReference type="ARBA" id="ARBA00022691"/>
    </source>
</evidence>
<keyword evidence="12" id="KW-1185">Reference proteome</keyword>
<evidence type="ECO:0000256" key="4">
    <source>
        <dbReference type="ARBA" id="ARBA00017497"/>
    </source>
</evidence>
<dbReference type="Proteomes" id="UP000813385">
    <property type="component" value="Unassembled WGS sequence"/>
</dbReference>
<sequence length="360" mass="39547">MSGGPPSIPNLLSLRGARGGPRSRGGRSVGRPGTSDDHAIQGTDDDAAVSRLSAASLGYLDDPFAQYFVEMKAQEPPRRLPIINRGTYARTRALDHLLDSFLACVQPSEGNAEVPVPKRQIISLGAGTDTRIFRLLSRKSGPALIYHELDFPESVRKKSRIVLGNPGLQSIIGHPTIEESGSWSCRPPLGGEYYCHAIDLRDPLPQAINASPIAGLRLDVPTVLISECCLCYLQPASAGAVVDWFAARIPSLSAMLYEPIQPDDSFGRMMVSNLAQRRIRLPTLTSYPTPEHEKQRLLDAGFAEAGALTIRQIWDTWFSLAEKERVDAIEGLDELEEWHMLADHYVVAWGWRSESAKLQA</sequence>
<dbReference type="EC" id="2.1.1.233" evidence="3 8"/>
<evidence type="ECO:0000256" key="2">
    <source>
        <dbReference type="ARBA" id="ARBA00010703"/>
    </source>
</evidence>
<reference evidence="11" key="1">
    <citation type="journal article" date="2021" name="Nat. Commun.">
        <title>Genetic determinants of endophytism in the Arabidopsis root mycobiome.</title>
        <authorList>
            <person name="Mesny F."/>
            <person name="Miyauchi S."/>
            <person name="Thiergart T."/>
            <person name="Pickel B."/>
            <person name="Atanasova L."/>
            <person name="Karlsson M."/>
            <person name="Huettel B."/>
            <person name="Barry K.W."/>
            <person name="Haridas S."/>
            <person name="Chen C."/>
            <person name="Bauer D."/>
            <person name="Andreopoulos W."/>
            <person name="Pangilinan J."/>
            <person name="LaButti K."/>
            <person name="Riley R."/>
            <person name="Lipzen A."/>
            <person name="Clum A."/>
            <person name="Drula E."/>
            <person name="Henrissat B."/>
            <person name="Kohler A."/>
            <person name="Grigoriev I.V."/>
            <person name="Martin F.M."/>
            <person name="Hacquard S."/>
        </authorList>
    </citation>
    <scope>NUCLEOTIDE SEQUENCE</scope>
    <source>
        <strain evidence="11">MPI-CAGE-AT-0016</strain>
    </source>
</reference>